<dbReference type="EMBL" id="CP032485">
    <property type="protein sequence ID" value="QDH24353.1"/>
    <property type="molecule type" value="Genomic_DNA"/>
</dbReference>
<keyword evidence="7" id="KW-1185">Reference proteome</keyword>
<dbReference type="GO" id="GO:0009403">
    <property type="term" value="P:toxin biosynthetic process"/>
    <property type="evidence" value="ECO:0007669"/>
    <property type="project" value="InterPro"/>
</dbReference>
<dbReference type="InterPro" id="IPR052719">
    <property type="entry name" value="CvpA-like"/>
</dbReference>
<name>A0A4Y6V2Y9_9PROT</name>
<evidence type="ECO:0000256" key="1">
    <source>
        <dbReference type="ARBA" id="ARBA00004141"/>
    </source>
</evidence>
<gene>
    <name evidence="6" type="ORF">D5366_02720</name>
</gene>
<keyword evidence="3 5" id="KW-1133">Transmembrane helix</keyword>
<evidence type="ECO:0000313" key="6">
    <source>
        <dbReference type="EMBL" id="QDH24353.1"/>
    </source>
</evidence>
<dbReference type="InterPro" id="IPR003825">
    <property type="entry name" value="Colicin-V_CvpA"/>
</dbReference>
<keyword evidence="2 5" id="KW-0812">Transmembrane</keyword>
<dbReference type="PANTHER" id="PTHR36926">
    <property type="entry name" value="COLICIN V PRODUCTION PROTEIN"/>
    <property type="match status" value="1"/>
</dbReference>
<evidence type="ECO:0000256" key="4">
    <source>
        <dbReference type="ARBA" id="ARBA00023136"/>
    </source>
</evidence>
<dbReference type="GO" id="GO:0016020">
    <property type="term" value="C:membrane"/>
    <property type="evidence" value="ECO:0007669"/>
    <property type="project" value="UniProtKB-SubCell"/>
</dbReference>
<dbReference type="OrthoDB" id="9806894at2"/>
<evidence type="ECO:0000313" key="7">
    <source>
        <dbReference type="Proteomes" id="UP000317214"/>
    </source>
</evidence>
<comment type="subcellular location">
    <subcellularLocation>
        <location evidence="1">Membrane</location>
        <topology evidence="1">Multi-pass membrane protein</topology>
    </subcellularLocation>
</comment>
<dbReference type="Proteomes" id="UP000317214">
    <property type="component" value="Chromosome"/>
</dbReference>
<feature type="transmembrane region" description="Helical" evidence="5">
    <location>
        <begin position="20"/>
        <end position="40"/>
    </location>
</feature>
<keyword evidence="4 5" id="KW-0472">Membrane</keyword>
<proteinExistence type="predicted"/>
<accession>A0A4Y6V2Y9</accession>
<dbReference type="AlphaFoldDB" id="A0A4Y6V2Y9"/>
<feature type="transmembrane region" description="Helical" evidence="5">
    <location>
        <begin position="79"/>
        <end position="100"/>
    </location>
</feature>
<dbReference type="KEGG" id="ntn:D5366_02720"/>
<reference evidence="6 7" key="1">
    <citation type="submission" date="2018-09" db="EMBL/GenBank/DDBJ databases">
        <title>The complete genome sequence of Neokomagataea tanensis NBRC 106556(T).</title>
        <authorList>
            <person name="Chua K.-O."/>
            <person name="See-Too W.-S."/>
            <person name="Hong K.-W."/>
            <person name="Yin W.-F."/>
            <person name="Chan K.-G."/>
        </authorList>
    </citation>
    <scope>NUCLEOTIDE SEQUENCE [LARGE SCALE GENOMIC DNA]</scope>
    <source>
        <strain evidence="7">AH13 \ NBRC 106556</strain>
    </source>
</reference>
<organism evidence="6 7">
    <name type="scientific">Neokomagataea tanensis</name>
    <dbReference type="NCBI Taxonomy" id="661191"/>
    <lineage>
        <taxon>Bacteria</taxon>
        <taxon>Pseudomonadati</taxon>
        <taxon>Pseudomonadota</taxon>
        <taxon>Alphaproteobacteria</taxon>
        <taxon>Acetobacterales</taxon>
        <taxon>Acetobacteraceae</taxon>
        <taxon>Neokomagataea</taxon>
    </lineage>
</organism>
<evidence type="ECO:0000256" key="5">
    <source>
        <dbReference type="SAM" id="Phobius"/>
    </source>
</evidence>
<feature type="transmembrane region" description="Helical" evidence="5">
    <location>
        <begin position="121"/>
        <end position="146"/>
    </location>
</feature>
<sequence>MLLCIMQSFSDLTQASLKTLTHFDDVVLILVLLSGIWGSFRGFATEVSGLFSWIMAIVVTNRLHMMFEPYLAPYIQDVWLLQVLSGTLVFVVTLLFLAMVGRKIAALARTGLLSGVDRLLGFAYGVFRGYLVVVAFCLIAGASFGAMTSYLMQGSLTAPYIVAGETRLVGYLPSSWRSHLASSATSGHDAP</sequence>
<dbReference type="Pfam" id="PF02674">
    <property type="entry name" value="Colicin_V"/>
    <property type="match status" value="1"/>
</dbReference>
<evidence type="ECO:0000256" key="3">
    <source>
        <dbReference type="ARBA" id="ARBA00022989"/>
    </source>
</evidence>
<dbReference type="PANTHER" id="PTHR36926:SF1">
    <property type="entry name" value="COLICIN V PRODUCTION PROTEIN"/>
    <property type="match status" value="1"/>
</dbReference>
<protein>
    <submittedName>
        <fullName evidence="6">CvpA family protein</fullName>
    </submittedName>
</protein>
<evidence type="ECO:0000256" key="2">
    <source>
        <dbReference type="ARBA" id="ARBA00022692"/>
    </source>
</evidence>